<keyword evidence="1" id="KW-1133">Transmembrane helix</keyword>
<name>A0A7X0DAK4_9BACL</name>
<keyword evidence="1" id="KW-0472">Membrane</keyword>
<dbReference type="RefSeq" id="WP_032101604.1">
    <property type="nucleotide sequence ID" value="NZ_JACHES010000003.1"/>
</dbReference>
<dbReference type="EMBL" id="JACHES010000003">
    <property type="protein sequence ID" value="MBB6176209.1"/>
    <property type="molecule type" value="Genomic_DNA"/>
</dbReference>
<evidence type="ECO:0000313" key="2">
    <source>
        <dbReference type="EMBL" id="MBB6176209.1"/>
    </source>
</evidence>
<evidence type="ECO:0000256" key="1">
    <source>
        <dbReference type="SAM" id="Phobius"/>
    </source>
</evidence>
<evidence type="ECO:0000313" key="3">
    <source>
        <dbReference type="Proteomes" id="UP000523528"/>
    </source>
</evidence>
<dbReference type="AlphaFoldDB" id="A0A7X0DAK4"/>
<reference evidence="2 3" key="1">
    <citation type="submission" date="2020-08" db="EMBL/GenBank/DDBJ databases">
        <title>Genomic Encyclopedia of Type Strains, Phase IV (KMG-IV): sequencing the most valuable type-strain genomes for metagenomic binning, comparative biology and taxonomic classification.</title>
        <authorList>
            <person name="Goeker M."/>
        </authorList>
    </citation>
    <scope>NUCLEOTIDE SEQUENCE [LARGE SCALE GENOMIC DNA]</scope>
    <source>
        <strain evidence="2 3">DSM 23211</strain>
    </source>
</reference>
<organism evidence="2 3">
    <name type="scientific">Anoxybacillus tengchongensis</name>
    <dbReference type="NCBI Taxonomy" id="576944"/>
    <lineage>
        <taxon>Bacteria</taxon>
        <taxon>Bacillati</taxon>
        <taxon>Bacillota</taxon>
        <taxon>Bacilli</taxon>
        <taxon>Bacillales</taxon>
        <taxon>Anoxybacillaceae</taxon>
        <taxon>Anoxybacillus</taxon>
    </lineage>
</organism>
<feature type="transmembrane region" description="Helical" evidence="1">
    <location>
        <begin position="30"/>
        <end position="49"/>
    </location>
</feature>
<sequence>MYRWSFQQLFILLLFSPLLVRHVFHGRIVLFLSFVCFAFGTVAFAEYMVKKKRKQKWLFAVALLLNVLILLCFIFIQ</sequence>
<feature type="transmembrane region" description="Helical" evidence="1">
    <location>
        <begin position="56"/>
        <end position="76"/>
    </location>
</feature>
<comment type="caution">
    <text evidence="2">The sequence shown here is derived from an EMBL/GenBank/DDBJ whole genome shotgun (WGS) entry which is preliminary data.</text>
</comment>
<dbReference type="Proteomes" id="UP000523528">
    <property type="component" value="Unassembled WGS sequence"/>
</dbReference>
<proteinExistence type="predicted"/>
<accession>A0A7X0DAK4</accession>
<keyword evidence="1" id="KW-0812">Transmembrane</keyword>
<keyword evidence="3" id="KW-1185">Reference proteome</keyword>
<gene>
    <name evidence="2" type="ORF">HNQ82_001020</name>
</gene>
<protein>
    <submittedName>
        <fullName evidence="2">Uncharacterized membrane protein YoaK (UPF0700 family)</fullName>
    </submittedName>
</protein>